<gene>
    <name evidence="1" type="ORF">C2G38_2058267</name>
</gene>
<keyword evidence="2" id="KW-1185">Reference proteome</keyword>
<dbReference type="EMBL" id="QKWP01000053">
    <property type="protein sequence ID" value="RIB28891.1"/>
    <property type="molecule type" value="Genomic_DNA"/>
</dbReference>
<sequence length="77" mass="9608">LMLIACEFLFDELAKYLETHLIETKAHWLRLNFTRIYQKFFRIMSFKIYKNGAMILWQSTLIRFLNRKTFLRFKKMH</sequence>
<name>A0A397W4A0_9GLOM</name>
<protein>
    <submittedName>
        <fullName evidence="1">Uncharacterized protein</fullName>
    </submittedName>
</protein>
<comment type="caution">
    <text evidence="1">The sequence shown here is derived from an EMBL/GenBank/DDBJ whole genome shotgun (WGS) entry which is preliminary data.</text>
</comment>
<dbReference type="Proteomes" id="UP000266673">
    <property type="component" value="Unassembled WGS sequence"/>
</dbReference>
<proteinExistence type="predicted"/>
<reference evidence="1 2" key="1">
    <citation type="submission" date="2018-06" db="EMBL/GenBank/DDBJ databases">
        <title>Comparative genomics reveals the genomic features of Rhizophagus irregularis, R. cerebriforme, R. diaphanum and Gigaspora rosea, and their symbiotic lifestyle signature.</title>
        <authorList>
            <person name="Morin E."/>
            <person name="San Clemente H."/>
            <person name="Chen E.C.H."/>
            <person name="De La Providencia I."/>
            <person name="Hainaut M."/>
            <person name="Kuo A."/>
            <person name="Kohler A."/>
            <person name="Murat C."/>
            <person name="Tang N."/>
            <person name="Roy S."/>
            <person name="Loubradou J."/>
            <person name="Henrissat B."/>
            <person name="Grigoriev I.V."/>
            <person name="Corradi N."/>
            <person name="Roux C."/>
            <person name="Martin F.M."/>
        </authorList>
    </citation>
    <scope>NUCLEOTIDE SEQUENCE [LARGE SCALE GENOMIC DNA]</scope>
    <source>
        <strain evidence="1 2">DAOM 194757</strain>
    </source>
</reference>
<accession>A0A397W4A0</accession>
<evidence type="ECO:0000313" key="2">
    <source>
        <dbReference type="Proteomes" id="UP000266673"/>
    </source>
</evidence>
<feature type="non-terminal residue" evidence="1">
    <location>
        <position position="1"/>
    </location>
</feature>
<dbReference type="AlphaFoldDB" id="A0A397W4A0"/>
<evidence type="ECO:0000313" key="1">
    <source>
        <dbReference type="EMBL" id="RIB28891.1"/>
    </source>
</evidence>
<organism evidence="1 2">
    <name type="scientific">Gigaspora rosea</name>
    <dbReference type="NCBI Taxonomy" id="44941"/>
    <lineage>
        <taxon>Eukaryota</taxon>
        <taxon>Fungi</taxon>
        <taxon>Fungi incertae sedis</taxon>
        <taxon>Mucoromycota</taxon>
        <taxon>Glomeromycotina</taxon>
        <taxon>Glomeromycetes</taxon>
        <taxon>Diversisporales</taxon>
        <taxon>Gigasporaceae</taxon>
        <taxon>Gigaspora</taxon>
    </lineage>
</organism>